<dbReference type="Pfam" id="PF00005">
    <property type="entry name" value="ABC_tran"/>
    <property type="match status" value="2"/>
</dbReference>
<dbReference type="InterPro" id="IPR003439">
    <property type="entry name" value="ABC_transporter-like_ATP-bd"/>
</dbReference>
<dbReference type="EMBL" id="DWZH01000050">
    <property type="protein sequence ID" value="HJB10234.1"/>
    <property type="molecule type" value="Genomic_DNA"/>
</dbReference>
<proteinExistence type="inferred from homology"/>
<keyword evidence="5" id="KW-0547">Nucleotide-binding</keyword>
<dbReference type="InterPro" id="IPR027417">
    <property type="entry name" value="P-loop_NTPase"/>
</dbReference>
<evidence type="ECO:0000256" key="2">
    <source>
        <dbReference type="ARBA" id="ARBA00005417"/>
    </source>
</evidence>
<evidence type="ECO:0000313" key="10">
    <source>
        <dbReference type="EMBL" id="HJB10234.1"/>
    </source>
</evidence>
<comment type="similarity">
    <text evidence="2">Belongs to the ABC transporter superfamily.</text>
</comment>
<dbReference type="GO" id="GO:0015833">
    <property type="term" value="P:peptide transport"/>
    <property type="evidence" value="ECO:0007669"/>
    <property type="project" value="InterPro"/>
</dbReference>
<evidence type="ECO:0000256" key="7">
    <source>
        <dbReference type="ARBA" id="ARBA00023136"/>
    </source>
</evidence>
<feature type="domain" description="ABC transporter" evidence="9">
    <location>
        <begin position="3"/>
        <end position="257"/>
    </location>
</feature>
<dbReference type="CDD" id="cd03257">
    <property type="entry name" value="ABC_NikE_OppD_transporters"/>
    <property type="match status" value="2"/>
</dbReference>
<dbReference type="GO" id="GO:0005524">
    <property type="term" value="F:ATP binding"/>
    <property type="evidence" value="ECO:0007669"/>
    <property type="project" value="UniProtKB-KW"/>
</dbReference>
<organism evidence="10 11">
    <name type="scientific">Candidatus Brachybacterium merdavium</name>
    <dbReference type="NCBI Taxonomy" id="2838513"/>
    <lineage>
        <taxon>Bacteria</taxon>
        <taxon>Bacillati</taxon>
        <taxon>Actinomycetota</taxon>
        <taxon>Actinomycetes</taxon>
        <taxon>Micrococcales</taxon>
        <taxon>Dermabacteraceae</taxon>
        <taxon>Brachybacterium</taxon>
    </lineage>
</organism>
<dbReference type="SMART" id="SM00382">
    <property type="entry name" value="AAA"/>
    <property type="match status" value="2"/>
</dbReference>
<gene>
    <name evidence="10" type="ORF">H9786_06845</name>
</gene>
<evidence type="ECO:0000256" key="4">
    <source>
        <dbReference type="ARBA" id="ARBA00022475"/>
    </source>
</evidence>
<dbReference type="AlphaFoldDB" id="A0A9D2RND1"/>
<dbReference type="InterPro" id="IPR050388">
    <property type="entry name" value="ABC_Ni/Peptide_Import"/>
</dbReference>
<name>A0A9D2RND1_9MICO</name>
<dbReference type="PROSITE" id="PS00211">
    <property type="entry name" value="ABC_TRANSPORTER_1"/>
    <property type="match status" value="2"/>
</dbReference>
<dbReference type="InterPro" id="IPR013563">
    <property type="entry name" value="Oligopep_ABC_C"/>
</dbReference>
<keyword evidence="7" id="KW-0472">Membrane</keyword>
<feature type="domain" description="ABC transporter" evidence="9">
    <location>
        <begin position="293"/>
        <end position="536"/>
    </location>
</feature>
<dbReference type="NCBIfam" id="NF008453">
    <property type="entry name" value="PRK11308.1"/>
    <property type="match status" value="2"/>
</dbReference>
<protein>
    <submittedName>
        <fullName evidence="10">ABC transporter ATP-binding protein</fullName>
    </submittedName>
</protein>
<keyword evidence="4" id="KW-1003">Cell membrane</keyword>
<sequence length="547" mass="59275">MLLDVSDLVVDFSMTDGSTVHAVKGLDLQLPDQGATAVIGESGSGKSVSMRAILGLLPSNAKVAGSARLELGSGDTVELIGAGKNRLRRIRGQEVGMVFQNAMDALNPSLTLERQLTEAVLWHGLGTRQEARRRAVEALGEVGIPEPERRVKMYPFQLSGGMRQRAMIAMATITRPSLVIADEPTTALDVTVQKQILDLLVHLQDEGMALVMITHDLGVARYLAQDGVVLREGEVRERGPMRQLLTDPEDSYTRMLLESAMDIRPPEPGDPGAQGTPARESATPAERLEDPLVRARGLVKEFPGAAGPIRAVDDVSFELPRGGTLGIVGESGSGKSTLARLVLRLIDPTAGEVHVDGRDVLAMGRRKLRLQRRSMQMVFQSPYGSLLPASTVAENISEPLRINRIGTKRDRRREALDLLDRVQLPTGYADLYPRQLSGGEQQRVAIARALALEPGLLVADEPTSALDASVQAQVLELLDSLRRQLGFSILLITHNLAVVEKYTDHVMVMKSGRVVEAGTTADIFTGARHDYTRTLLDAVLPVHADAL</sequence>
<dbReference type="PANTHER" id="PTHR43297">
    <property type="entry name" value="OLIGOPEPTIDE TRANSPORT ATP-BINDING PROTEIN APPD"/>
    <property type="match status" value="1"/>
</dbReference>
<evidence type="ECO:0000313" key="11">
    <source>
        <dbReference type="Proteomes" id="UP000823823"/>
    </source>
</evidence>
<evidence type="ECO:0000256" key="5">
    <source>
        <dbReference type="ARBA" id="ARBA00022741"/>
    </source>
</evidence>
<accession>A0A9D2RND1</accession>
<reference evidence="10" key="2">
    <citation type="submission" date="2021-04" db="EMBL/GenBank/DDBJ databases">
        <authorList>
            <person name="Gilroy R."/>
        </authorList>
    </citation>
    <scope>NUCLEOTIDE SEQUENCE</scope>
    <source>
        <strain evidence="10">ChiHjej13B12-24818</strain>
    </source>
</reference>
<dbReference type="GO" id="GO:0005886">
    <property type="term" value="C:plasma membrane"/>
    <property type="evidence" value="ECO:0007669"/>
    <property type="project" value="UniProtKB-SubCell"/>
</dbReference>
<comment type="caution">
    <text evidence="10">The sequence shown here is derived from an EMBL/GenBank/DDBJ whole genome shotgun (WGS) entry which is preliminary data.</text>
</comment>
<dbReference type="InterPro" id="IPR017871">
    <property type="entry name" value="ABC_transporter-like_CS"/>
</dbReference>
<dbReference type="SUPFAM" id="SSF52540">
    <property type="entry name" value="P-loop containing nucleoside triphosphate hydrolases"/>
    <property type="match status" value="2"/>
</dbReference>
<comment type="subcellular location">
    <subcellularLocation>
        <location evidence="1">Cell membrane</location>
        <topology evidence="1">Peripheral membrane protein</topology>
    </subcellularLocation>
</comment>
<keyword evidence="3" id="KW-0813">Transport</keyword>
<reference evidence="10" key="1">
    <citation type="journal article" date="2021" name="PeerJ">
        <title>Extensive microbial diversity within the chicken gut microbiome revealed by metagenomics and culture.</title>
        <authorList>
            <person name="Gilroy R."/>
            <person name="Ravi A."/>
            <person name="Getino M."/>
            <person name="Pursley I."/>
            <person name="Horton D.L."/>
            <person name="Alikhan N.F."/>
            <person name="Baker D."/>
            <person name="Gharbi K."/>
            <person name="Hall N."/>
            <person name="Watson M."/>
            <person name="Adriaenssens E.M."/>
            <person name="Foster-Nyarko E."/>
            <person name="Jarju S."/>
            <person name="Secka A."/>
            <person name="Antonio M."/>
            <person name="Oren A."/>
            <person name="Chaudhuri R.R."/>
            <person name="La Ragione R."/>
            <person name="Hildebrand F."/>
            <person name="Pallen M.J."/>
        </authorList>
    </citation>
    <scope>NUCLEOTIDE SEQUENCE</scope>
    <source>
        <strain evidence="10">ChiHjej13B12-24818</strain>
    </source>
</reference>
<dbReference type="PANTHER" id="PTHR43297:SF2">
    <property type="entry name" value="DIPEPTIDE TRANSPORT ATP-BINDING PROTEIN DPPD"/>
    <property type="match status" value="1"/>
</dbReference>
<keyword evidence="6 10" id="KW-0067">ATP-binding</keyword>
<evidence type="ECO:0000256" key="8">
    <source>
        <dbReference type="SAM" id="MobiDB-lite"/>
    </source>
</evidence>
<evidence type="ECO:0000256" key="1">
    <source>
        <dbReference type="ARBA" id="ARBA00004202"/>
    </source>
</evidence>
<dbReference type="Pfam" id="PF08352">
    <property type="entry name" value="oligo_HPY"/>
    <property type="match status" value="2"/>
</dbReference>
<feature type="region of interest" description="Disordered" evidence="8">
    <location>
        <begin position="262"/>
        <end position="287"/>
    </location>
</feature>
<dbReference type="InterPro" id="IPR003593">
    <property type="entry name" value="AAA+_ATPase"/>
</dbReference>
<dbReference type="Gene3D" id="3.40.50.300">
    <property type="entry name" value="P-loop containing nucleotide triphosphate hydrolases"/>
    <property type="match status" value="2"/>
</dbReference>
<dbReference type="PROSITE" id="PS50893">
    <property type="entry name" value="ABC_TRANSPORTER_2"/>
    <property type="match status" value="2"/>
</dbReference>
<evidence type="ECO:0000256" key="6">
    <source>
        <dbReference type="ARBA" id="ARBA00022840"/>
    </source>
</evidence>
<dbReference type="GO" id="GO:0016887">
    <property type="term" value="F:ATP hydrolysis activity"/>
    <property type="evidence" value="ECO:0007669"/>
    <property type="project" value="InterPro"/>
</dbReference>
<dbReference type="Proteomes" id="UP000823823">
    <property type="component" value="Unassembled WGS sequence"/>
</dbReference>
<evidence type="ECO:0000256" key="3">
    <source>
        <dbReference type="ARBA" id="ARBA00022448"/>
    </source>
</evidence>
<evidence type="ECO:0000259" key="9">
    <source>
        <dbReference type="PROSITE" id="PS50893"/>
    </source>
</evidence>